<feature type="chain" id="PRO_5025349813" evidence="1">
    <location>
        <begin position="25"/>
        <end position="121"/>
    </location>
</feature>
<organism evidence="2 3">
    <name type="scientific">Salmonella enterica subsp. salamae</name>
    <dbReference type="NCBI Taxonomy" id="59202"/>
    <lineage>
        <taxon>Bacteria</taxon>
        <taxon>Pseudomonadati</taxon>
        <taxon>Pseudomonadota</taxon>
        <taxon>Gammaproteobacteria</taxon>
        <taxon>Enterobacterales</taxon>
        <taxon>Enterobacteriaceae</taxon>
        <taxon>Salmonella</taxon>
    </lineage>
</organism>
<dbReference type="Proteomes" id="UP000267858">
    <property type="component" value="Chromosome"/>
</dbReference>
<gene>
    <name evidence="2" type="primary">fepB_1</name>
    <name evidence="2" type="ORF">NCTC5773_03636</name>
</gene>
<sequence>MRLPAFYRWLLLVVGLSISGISLAQDAGWPRQIQDSRGVHTLDHKPARIVSTSVTLTGSLLAIDAPVVASGATTPNNRFADDQGFMRQWGRRSKGSPCRPAVHRRTECRNGRRANAGSYFD</sequence>
<dbReference type="EMBL" id="LR134141">
    <property type="protein sequence ID" value="VEA05277.1"/>
    <property type="molecule type" value="Genomic_DNA"/>
</dbReference>
<evidence type="ECO:0000256" key="1">
    <source>
        <dbReference type="SAM" id="SignalP"/>
    </source>
</evidence>
<feature type="signal peptide" evidence="1">
    <location>
        <begin position="1"/>
        <end position="24"/>
    </location>
</feature>
<dbReference type="Gene3D" id="3.40.50.1980">
    <property type="entry name" value="Nitrogenase molybdenum iron protein domain"/>
    <property type="match status" value="1"/>
</dbReference>
<protein>
    <submittedName>
        <fullName evidence="2">Ferrienterobactin-binding periplasmic protein</fullName>
    </submittedName>
</protein>
<keyword evidence="1" id="KW-0732">Signal</keyword>
<proteinExistence type="predicted"/>
<evidence type="ECO:0000313" key="2">
    <source>
        <dbReference type="EMBL" id="VEA05277.1"/>
    </source>
</evidence>
<accession>A0A6D2GD47</accession>
<evidence type="ECO:0000313" key="3">
    <source>
        <dbReference type="Proteomes" id="UP000267858"/>
    </source>
</evidence>
<name>A0A6D2GD47_SALER</name>
<dbReference type="AlphaFoldDB" id="A0A6D2GD47"/>
<dbReference type="SUPFAM" id="SSF53807">
    <property type="entry name" value="Helical backbone' metal receptor"/>
    <property type="match status" value="1"/>
</dbReference>
<reference evidence="2 3" key="1">
    <citation type="submission" date="2018-12" db="EMBL/GenBank/DDBJ databases">
        <authorList>
            <consortium name="Pathogen Informatics"/>
        </authorList>
    </citation>
    <scope>NUCLEOTIDE SEQUENCE [LARGE SCALE GENOMIC DNA]</scope>
    <source>
        <strain evidence="2 3">NCTC5773</strain>
    </source>
</reference>